<sequence>MNLTVFHQQVKQMRFKQAYEGYQCKRLTQSEAASLLGVCNRSFRRYMQRYDESGMEGLLDRRLHQSSQQKAPVDELMALQDLYTSRYQGWNVRHFHRWYQREHDGTRSYSWTKNTLQDAGLVRKAKTRGPHRIKRLASALPGMMIHQDGSTHQWIEGECWDLIVTMDDATNEHYSMRFVEEEGTHSSLMGVKDVLKAKGLFCSFYSDRGSHYWHTPEAGGKVDKSNPTQFGAAMKRLGIEMIAAYSPEARGRSERAFGTHQGRLPNELALKGITDMNAANEYLREYYMPAFNTEFSHRAREKGNAFVPLAGIDLGDYLCEQYGRVVGKDNCVQFEKLNLQLPQDQHRYHYVKARVKVLRHLDDTISIYHGPRRLGRYTNKGILIEEAKLKSKAA</sequence>
<dbReference type="GO" id="GO:0015074">
    <property type="term" value="P:DNA integration"/>
    <property type="evidence" value="ECO:0007669"/>
    <property type="project" value="InterPro"/>
</dbReference>
<accession>A0A3B0ZZ53</accession>
<dbReference type="PANTHER" id="PTHR35004:SF7">
    <property type="entry name" value="INTEGRASE PROTEIN"/>
    <property type="match status" value="1"/>
</dbReference>
<dbReference type="Pfam" id="PF13551">
    <property type="entry name" value="HTH_29"/>
    <property type="match status" value="1"/>
</dbReference>
<reference evidence="2" key="1">
    <citation type="submission" date="2018-06" db="EMBL/GenBank/DDBJ databases">
        <authorList>
            <person name="Zhirakovskaya E."/>
        </authorList>
    </citation>
    <scope>NUCLEOTIDE SEQUENCE</scope>
</reference>
<dbReference type="NCBIfam" id="NF033594">
    <property type="entry name" value="transpos_ISNCY_2"/>
    <property type="match status" value="1"/>
</dbReference>
<dbReference type="InterPro" id="IPR036397">
    <property type="entry name" value="RNaseH_sf"/>
</dbReference>
<organism evidence="2">
    <name type="scientific">hydrothermal vent metagenome</name>
    <dbReference type="NCBI Taxonomy" id="652676"/>
    <lineage>
        <taxon>unclassified sequences</taxon>
        <taxon>metagenomes</taxon>
        <taxon>ecological metagenomes</taxon>
    </lineage>
</organism>
<dbReference type="InterPro" id="IPR047797">
    <property type="entry name" value="ISNCY_transpos"/>
</dbReference>
<evidence type="ECO:0000259" key="1">
    <source>
        <dbReference type="PROSITE" id="PS50994"/>
    </source>
</evidence>
<dbReference type="GO" id="GO:0003676">
    <property type="term" value="F:nucleic acid binding"/>
    <property type="evidence" value="ECO:0007669"/>
    <property type="project" value="InterPro"/>
</dbReference>
<gene>
    <name evidence="2" type="ORF">MNBD_GAMMA18-306</name>
</gene>
<name>A0A3B0ZZ53_9ZZZZ</name>
<evidence type="ECO:0000313" key="2">
    <source>
        <dbReference type="EMBL" id="VAW86754.1"/>
    </source>
</evidence>
<protein>
    <submittedName>
        <fullName evidence="2">Transposase</fullName>
    </submittedName>
</protein>
<dbReference type="EMBL" id="UOFP01000155">
    <property type="protein sequence ID" value="VAW86754.1"/>
    <property type="molecule type" value="Genomic_DNA"/>
</dbReference>
<dbReference type="InterPro" id="IPR001584">
    <property type="entry name" value="Integrase_cat-core"/>
</dbReference>
<feature type="domain" description="Integrase catalytic" evidence="1">
    <location>
        <begin position="137"/>
        <end position="316"/>
    </location>
</feature>
<dbReference type="PANTHER" id="PTHR35004">
    <property type="entry name" value="TRANSPOSASE RV3428C-RELATED"/>
    <property type="match status" value="1"/>
</dbReference>
<dbReference type="Gene3D" id="3.30.420.10">
    <property type="entry name" value="Ribonuclease H-like superfamily/Ribonuclease H"/>
    <property type="match status" value="1"/>
</dbReference>
<proteinExistence type="predicted"/>
<dbReference type="InterPro" id="IPR012337">
    <property type="entry name" value="RNaseH-like_sf"/>
</dbReference>
<dbReference type="PROSITE" id="PS50994">
    <property type="entry name" value="INTEGRASE"/>
    <property type="match status" value="1"/>
</dbReference>
<dbReference type="AlphaFoldDB" id="A0A3B0ZZ53"/>
<dbReference type="SUPFAM" id="SSF53098">
    <property type="entry name" value="Ribonuclease H-like"/>
    <property type="match status" value="1"/>
</dbReference>